<keyword evidence="3" id="KW-1185">Reference proteome</keyword>
<evidence type="ECO:0000313" key="2">
    <source>
        <dbReference type="EMBL" id="EGC30070.1"/>
    </source>
</evidence>
<gene>
    <name evidence="2" type="ORF">DICPUDRAFT_83953</name>
</gene>
<evidence type="ECO:0000259" key="1">
    <source>
        <dbReference type="PROSITE" id="PS51634"/>
    </source>
</evidence>
<name>F1A159_DICPU</name>
<dbReference type="VEuPathDB" id="AmoebaDB:DICPUDRAFT_83953"/>
<organism evidence="2 3">
    <name type="scientific">Dictyostelium purpureum</name>
    <name type="common">Slime mold</name>
    <dbReference type="NCBI Taxonomy" id="5786"/>
    <lineage>
        <taxon>Eukaryota</taxon>
        <taxon>Amoebozoa</taxon>
        <taxon>Evosea</taxon>
        <taxon>Eumycetozoa</taxon>
        <taxon>Dictyostelia</taxon>
        <taxon>Dictyosteliales</taxon>
        <taxon>Dictyosteliaceae</taxon>
        <taxon>Dictyostelium</taxon>
    </lineage>
</organism>
<dbReference type="GeneID" id="10511248"/>
<dbReference type="EMBL" id="GL871361">
    <property type="protein sequence ID" value="EGC30070.1"/>
    <property type="molecule type" value="Genomic_DNA"/>
</dbReference>
<evidence type="ECO:0000313" key="3">
    <source>
        <dbReference type="Proteomes" id="UP000001064"/>
    </source>
</evidence>
<reference evidence="3" key="1">
    <citation type="journal article" date="2011" name="Genome Biol.">
        <title>Comparative genomics of the social amoebae Dictyostelium discoideum and Dictyostelium purpureum.</title>
        <authorList>
            <consortium name="US DOE Joint Genome Institute (JGI-PGF)"/>
            <person name="Sucgang R."/>
            <person name="Kuo A."/>
            <person name="Tian X."/>
            <person name="Salerno W."/>
            <person name="Parikh A."/>
            <person name="Feasley C.L."/>
            <person name="Dalin E."/>
            <person name="Tu H."/>
            <person name="Huang E."/>
            <person name="Barry K."/>
            <person name="Lindquist E."/>
            <person name="Shapiro H."/>
            <person name="Bruce D."/>
            <person name="Schmutz J."/>
            <person name="Salamov A."/>
            <person name="Fey P."/>
            <person name="Gaudet P."/>
            <person name="Anjard C."/>
            <person name="Babu M.M."/>
            <person name="Basu S."/>
            <person name="Bushmanova Y."/>
            <person name="van der Wel H."/>
            <person name="Katoh-Kurasawa M."/>
            <person name="Dinh C."/>
            <person name="Coutinho P.M."/>
            <person name="Saito T."/>
            <person name="Elias M."/>
            <person name="Schaap P."/>
            <person name="Kay R.R."/>
            <person name="Henrissat B."/>
            <person name="Eichinger L."/>
            <person name="Rivero F."/>
            <person name="Putnam N.H."/>
            <person name="West C.M."/>
            <person name="Loomis W.F."/>
            <person name="Chisholm R.L."/>
            <person name="Shaulsky G."/>
            <person name="Strassmann J.E."/>
            <person name="Queller D.C."/>
            <person name="Kuspa A."/>
            <person name="Grigoriev I.V."/>
        </authorList>
    </citation>
    <scope>NUCLEOTIDE SEQUENCE [LARGE SCALE GENOMIC DNA]</scope>
    <source>
        <strain evidence="3">QSDP1</strain>
    </source>
</reference>
<sequence length="547" mass="63136">MCHCKVLNCSNKKCSCKKKNKTCDSTCSCPQKCQNRVPPAIENPQDSQVNPNSPEKKNTLKYGVIYDDNERSSTLLFNMEHITSIENTNDKKIDFSFVTMTPISSNKIKDIIGLAKMIKEASTHPNVSIVFGVNTKIISTERPNNNYWKSLIPEELKGEIKELQIPILLIFYRWGSQKNLESIDKIVETIEKSVTQRTEDLYIKGIEMDDNQCIYPYGLSREFLHKHPAAIEFQNQIADAHKSIVYVHSQDSDLTGLSLEYEDPFLKKLQKNPYLGLFYDNAATIFEKLYTNNGEYCLVYGGAYNFFNCKFEEDYKDHFYPTNLAVSISNNMKKTISKISPMGPYFSECNLFYLSSCHMKDYYKKKFIDSKFGNTNESKNFLKSFFASVPVEQLKNLMIYDPDLTVSTSPYRPGKERDYFTSAPAELNKETYKLIKVKISSLNGASQTICRALQYRDTLLGSYRHFKNLESLKRKTHKEILQILAKIKVSLEANYKDAISGILRPEEIPEEDFKMIMDITKEIFDETIELYKNTIESEGVKFINFKH</sequence>
<dbReference type="InParanoid" id="F1A159"/>
<dbReference type="PROSITE" id="PS51634">
    <property type="entry name" value="CRC"/>
    <property type="match status" value="1"/>
</dbReference>
<dbReference type="InterPro" id="IPR005172">
    <property type="entry name" value="CRC"/>
</dbReference>
<proteinExistence type="predicted"/>
<protein>
    <recommendedName>
        <fullName evidence="1">CRC domain-containing protein</fullName>
    </recommendedName>
</protein>
<dbReference type="Proteomes" id="UP000001064">
    <property type="component" value="Unassembled WGS sequence"/>
</dbReference>
<dbReference type="KEGG" id="dpp:DICPUDRAFT_83953"/>
<accession>F1A159</accession>
<feature type="domain" description="CRC" evidence="1">
    <location>
        <begin position="1"/>
        <end position="38"/>
    </location>
</feature>
<dbReference type="RefSeq" id="XP_003293400.1">
    <property type="nucleotide sequence ID" value="XM_003293352.1"/>
</dbReference>
<dbReference type="AlphaFoldDB" id="F1A159"/>